<feature type="transmembrane region" description="Helical" evidence="5">
    <location>
        <begin position="55"/>
        <end position="74"/>
    </location>
</feature>
<dbReference type="PROSITE" id="PS50929">
    <property type="entry name" value="ABC_TM1F"/>
    <property type="match status" value="1"/>
</dbReference>
<dbReference type="PROSITE" id="PS00211">
    <property type="entry name" value="ABC_TRANSPORTER_1"/>
    <property type="match status" value="1"/>
</dbReference>
<evidence type="ECO:0000313" key="8">
    <source>
        <dbReference type="EMBL" id="SEF28826.1"/>
    </source>
</evidence>
<dbReference type="InterPro" id="IPR003439">
    <property type="entry name" value="ABC_transporter-like_ATP-bd"/>
</dbReference>
<dbReference type="InterPro" id="IPR036640">
    <property type="entry name" value="ABC1_TM_sf"/>
</dbReference>
<dbReference type="InterPro" id="IPR017871">
    <property type="entry name" value="ABC_transporter-like_CS"/>
</dbReference>
<proteinExistence type="predicted"/>
<dbReference type="Pfam" id="PF00664">
    <property type="entry name" value="ABC_membrane"/>
    <property type="match status" value="1"/>
</dbReference>
<dbReference type="Proteomes" id="UP000198878">
    <property type="component" value="Unassembled WGS sequence"/>
</dbReference>
<name>A0A1H5QRR4_9PSEU</name>
<protein>
    <submittedName>
        <fullName evidence="8">ABC-type multidrug transport system, ATPase and permease component</fullName>
    </submittedName>
</protein>
<keyword evidence="3 5" id="KW-1133">Transmembrane helix</keyword>
<reference evidence="9" key="1">
    <citation type="submission" date="2016-10" db="EMBL/GenBank/DDBJ databases">
        <authorList>
            <person name="Varghese N."/>
            <person name="Submissions S."/>
        </authorList>
    </citation>
    <scope>NUCLEOTIDE SEQUENCE [LARGE SCALE GENOMIC DNA]</scope>
    <source>
        <strain evidence="9">DSM 44654</strain>
    </source>
</reference>
<dbReference type="EMBL" id="FNUJ01000004">
    <property type="protein sequence ID" value="SEF28826.1"/>
    <property type="molecule type" value="Genomic_DNA"/>
</dbReference>
<dbReference type="GO" id="GO:0005886">
    <property type="term" value="C:plasma membrane"/>
    <property type="evidence" value="ECO:0007669"/>
    <property type="project" value="UniProtKB-SubCell"/>
</dbReference>
<dbReference type="Gene3D" id="1.20.1560.10">
    <property type="entry name" value="ABC transporter type 1, transmembrane domain"/>
    <property type="match status" value="1"/>
</dbReference>
<gene>
    <name evidence="8" type="ORF">SAMN05421837_104335</name>
</gene>
<keyword evidence="4 5" id="KW-0472">Membrane</keyword>
<sequence>MRQPGCARRKIGRLPLVGGLPSGIVLSATYPFPPLRLPARPSASRFLLAVFRARLGTVLGAAALGVVWALPGALVPLVIGQGIGAVSAHDGPGVWRWALAAALLGVVQTLTGTWLHFLNYGLWLHGAGSTQRAVSAHTTRVGAGLREKTTTGNLVAISTTDVNHIGNTVEMTGRAFGSLLAFVVVAVWLLSTSPLLGVVALVGVPVAVLGIGPLLAPLQKRKAKQREKRGDVNALGADIVSGLRILRGIGGERRFFSRFRETSQRVRRAGIEVGQAEAWLAAAEIAMPGLVTVVITWLGARLAVAGEIGVGQLVAFYGVSAFLIWPVTAATEAVGAITSGLVAARKVVALLAIHPKLADPETPVRLPDGPLELLDSESGVRVAAGRLTVVDFGADGEAVADRLARFADPAEGEEVLVGGVRADQVALTELRRRIVYAHNQDIWFSGVLREQLAPARPSGVGITEALYAADADDIVDALPDGVDEVIGERGREVSGGQRQRLNLARALAVDADVLVLDEPTSAVDAHTEARITERVAALRRGKTTVVFSQSPLWTHVADEVFTAKGVTV</sequence>
<dbReference type="PANTHER" id="PTHR43394:SF1">
    <property type="entry name" value="ATP-BINDING CASSETTE SUB-FAMILY B MEMBER 10, MITOCHONDRIAL"/>
    <property type="match status" value="1"/>
</dbReference>
<dbReference type="STRING" id="218821.SAMN05421837_104335"/>
<dbReference type="PANTHER" id="PTHR43394">
    <property type="entry name" value="ATP-DEPENDENT PERMEASE MDL1, MITOCHONDRIAL"/>
    <property type="match status" value="1"/>
</dbReference>
<dbReference type="GO" id="GO:0016887">
    <property type="term" value="F:ATP hydrolysis activity"/>
    <property type="evidence" value="ECO:0007669"/>
    <property type="project" value="InterPro"/>
</dbReference>
<dbReference type="SUPFAM" id="SSF52540">
    <property type="entry name" value="P-loop containing nucleoside triphosphate hydrolases"/>
    <property type="match status" value="1"/>
</dbReference>
<evidence type="ECO:0000259" key="7">
    <source>
        <dbReference type="PROSITE" id="PS50929"/>
    </source>
</evidence>
<feature type="transmembrane region" description="Helical" evidence="5">
    <location>
        <begin position="196"/>
        <end position="218"/>
    </location>
</feature>
<dbReference type="GO" id="GO:0015421">
    <property type="term" value="F:ABC-type oligopeptide transporter activity"/>
    <property type="evidence" value="ECO:0007669"/>
    <property type="project" value="TreeGrafter"/>
</dbReference>
<dbReference type="PROSITE" id="PS50893">
    <property type="entry name" value="ABC_TRANSPORTER_2"/>
    <property type="match status" value="1"/>
</dbReference>
<evidence type="ECO:0000256" key="2">
    <source>
        <dbReference type="ARBA" id="ARBA00022692"/>
    </source>
</evidence>
<dbReference type="Gene3D" id="3.40.50.300">
    <property type="entry name" value="P-loop containing nucleotide triphosphate hydrolases"/>
    <property type="match status" value="1"/>
</dbReference>
<accession>A0A1H5QRR4</accession>
<organism evidence="8 9">
    <name type="scientific">Amycolatopsis pretoriensis</name>
    <dbReference type="NCBI Taxonomy" id="218821"/>
    <lineage>
        <taxon>Bacteria</taxon>
        <taxon>Bacillati</taxon>
        <taxon>Actinomycetota</taxon>
        <taxon>Actinomycetes</taxon>
        <taxon>Pseudonocardiales</taxon>
        <taxon>Pseudonocardiaceae</taxon>
        <taxon>Amycolatopsis</taxon>
    </lineage>
</organism>
<evidence type="ECO:0000256" key="4">
    <source>
        <dbReference type="ARBA" id="ARBA00023136"/>
    </source>
</evidence>
<evidence type="ECO:0000313" key="9">
    <source>
        <dbReference type="Proteomes" id="UP000198878"/>
    </source>
</evidence>
<evidence type="ECO:0000256" key="3">
    <source>
        <dbReference type="ARBA" id="ARBA00022989"/>
    </source>
</evidence>
<keyword evidence="9" id="KW-1185">Reference proteome</keyword>
<dbReference type="InterPro" id="IPR039421">
    <property type="entry name" value="Type_1_exporter"/>
</dbReference>
<comment type="subcellular location">
    <subcellularLocation>
        <location evidence="1">Cell membrane</location>
        <topology evidence="1">Multi-pass membrane protein</topology>
    </subcellularLocation>
</comment>
<evidence type="ECO:0000259" key="6">
    <source>
        <dbReference type="PROSITE" id="PS50893"/>
    </source>
</evidence>
<feature type="transmembrane region" description="Helical" evidence="5">
    <location>
        <begin position="173"/>
        <end position="190"/>
    </location>
</feature>
<feature type="transmembrane region" description="Helical" evidence="5">
    <location>
        <begin position="94"/>
        <end position="115"/>
    </location>
</feature>
<keyword evidence="2 5" id="KW-0812">Transmembrane</keyword>
<dbReference type="InterPro" id="IPR027417">
    <property type="entry name" value="P-loop_NTPase"/>
</dbReference>
<feature type="domain" description="ABC transmembrane type-1" evidence="7">
    <location>
        <begin position="59"/>
        <end position="339"/>
    </location>
</feature>
<evidence type="ECO:0000256" key="5">
    <source>
        <dbReference type="SAM" id="Phobius"/>
    </source>
</evidence>
<feature type="domain" description="ABC transporter" evidence="6">
    <location>
        <begin position="348"/>
        <end position="568"/>
    </location>
</feature>
<dbReference type="Pfam" id="PF00005">
    <property type="entry name" value="ABC_tran"/>
    <property type="match status" value="1"/>
</dbReference>
<evidence type="ECO:0000256" key="1">
    <source>
        <dbReference type="ARBA" id="ARBA00004651"/>
    </source>
</evidence>
<dbReference type="SUPFAM" id="SSF90123">
    <property type="entry name" value="ABC transporter transmembrane region"/>
    <property type="match status" value="1"/>
</dbReference>
<dbReference type="InterPro" id="IPR011527">
    <property type="entry name" value="ABC1_TM_dom"/>
</dbReference>
<dbReference type="GO" id="GO:0005524">
    <property type="term" value="F:ATP binding"/>
    <property type="evidence" value="ECO:0007669"/>
    <property type="project" value="InterPro"/>
</dbReference>
<dbReference type="AlphaFoldDB" id="A0A1H5QRR4"/>